<dbReference type="GO" id="GO:0009847">
    <property type="term" value="P:spore germination"/>
    <property type="evidence" value="ECO:0007669"/>
    <property type="project" value="InterPro"/>
</dbReference>
<comment type="similarity">
    <text evidence="1">Belongs to the GerABKA family.</text>
</comment>
<dbReference type="AlphaFoldDB" id="A0A4V2SMB4"/>
<keyword evidence="2 4" id="KW-0472">Membrane</keyword>
<accession>A0A4V2SMB4</accession>
<feature type="transmembrane region" description="Helical" evidence="4">
    <location>
        <begin position="383"/>
        <end position="402"/>
    </location>
</feature>
<keyword evidence="4" id="KW-0812">Transmembrane</keyword>
<comment type="caution">
    <text evidence="5">The sequence shown here is derived from an EMBL/GenBank/DDBJ whole genome shotgun (WGS) entry which is preliminary data.</text>
</comment>
<dbReference type="InterPro" id="IPR050768">
    <property type="entry name" value="UPF0353/GerABKA_families"/>
</dbReference>
<keyword evidence="6" id="KW-1185">Reference proteome</keyword>
<feature type="transmembrane region" description="Helical" evidence="4">
    <location>
        <begin position="414"/>
        <end position="438"/>
    </location>
</feature>
<reference evidence="5 6" key="1">
    <citation type="submission" date="2019-03" db="EMBL/GenBank/DDBJ databases">
        <title>Genomic Encyclopedia of Type Strains, Phase IV (KMG-IV): sequencing the most valuable type-strain genomes for metagenomic binning, comparative biology and taxonomic classification.</title>
        <authorList>
            <person name="Goeker M."/>
        </authorList>
    </citation>
    <scope>NUCLEOTIDE SEQUENCE [LARGE SCALE GENOMIC DNA]</scope>
    <source>
        <strain evidence="5 6">DSM 19377</strain>
    </source>
</reference>
<dbReference type="GO" id="GO:0016020">
    <property type="term" value="C:membrane"/>
    <property type="evidence" value="ECO:0007669"/>
    <property type="project" value="InterPro"/>
</dbReference>
<protein>
    <submittedName>
        <fullName evidence="5">GerA spore germination protein</fullName>
    </submittedName>
</protein>
<dbReference type="PANTHER" id="PTHR22550">
    <property type="entry name" value="SPORE GERMINATION PROTEIN"/>
    <property type="match status" value="1"/>
</dbReference>
<dbReference type="PIRSF" id="PIRSF005690">
    <property type="entry name" value="GerBA"/>
    <property type="match status" value="1"/>
</dbReference>
<dbReference type="OrthoDB" id="9772630at2"/>
<feature type="region of interest" description="Disordered" evidence="3">
    <location>
        <begin position="478"/>
        <end position="499"/>
    </location>
</feature>
<dbReference type="Pfam" id="PF03323">
    <property type="entry name" value="GerA"/>
    <property type="match status" value="1"/>
</dbReference>
<evidence type="ECO:0000256" key="2">
    <source>
        <dbReference type="ARBA" id="ARBA00023136"/>
    </source>
</evidence>
<evidence type="ECO:0000313" key="5">
    <source>
        <dbReference type="EMBL" id="TCP26626.1"/>
    </source>
</evidence>
<evidence type="ECO:0000256" key="1">
    <source>
        <dbReference type="ARBA" id="ARBA00005278"/>
    </source>
</evidence>
<dbReference type="EMBL" id="SLXK01000019">
    <property type="protein sequence ID" value="TCP26626.1"/>
    <property type="molecule type" value="Genomic_DNA"/>
</dbReference>
<keyword evidence="4" id="KW-1133">Transmembrane helix</keyword>
<evidence type="ECO:0000313" key="6">
    <source>
        <dbReference type="Proteomes" id="UP000295416"/>
    </source>
</evidence>
<feature type="transmembrane region" description="Helical" evidence="4">
    <location>
        <begin position="287"/>
        <end position="309"/>
    </location>
</feature>
<feature type="transmembrane region" description="Helical" evidence="4">
    <location>
        <begin position="359"/>
        <end position="377"/>
    </location>
</feature>
<evidence type="ECO:0000256" key="3">
    <source>
        <dbReference type="SAM" id="MobiDB-lite"/>
    </source>
</evidence>
<proteinExistence type="inferred from homology"/>
<dbReference type="Proteomes" id="UP000295416">
    <property type="component" value="Unassembled WGS sequence"/>
</dbReference>
<organism evidence="5 6">
    <name type="scientific">Scopulibacillus darangshiensis</name>
    <dbReference type="NCBI Taxonomy" id="442528"/>
    <lineage>
        <taxon>Bacteria</taxon>
        <taxon>Bacillati</taxon>
        <taxon>Bacillota</taxon>
        <taxon>Bacilli</taxon>
        <taxon>Bacillales</taxon>
        <taxon>Sporolactobacillaceae</taxon>
        <taxon>Scopulibacillus</taxon>
    </lineage>
</organism>
<feature type="transmembrane region" description="Helical" evidence="4">
    <location>
        <begin position="329"/>
        <end position="347"/>
    </location>
</feature>
<dbReference type="RefSeq" id="WP_132746629.1">
    <property type="nucleotide sequence ID" value="NZ_SLXK01000019.1"/>
</dbReference>
<feature type="compositionally biased region" description="Basic and acidic residues" evidence="3">
    <location>
        <begin position="487"/>
        <end position="499"/>
    </location>
</feature>
<dbReference type="PANTHER" id="PTHR22550:SF5">
    <property type="entry name" value="LEUCINE ZIPPER PROTEIN 4"/>
    <property type="match status" value="1"/>
</dbReference>
<name>A0A4V2SMB4_9BACL</name>
<evidence type="ECO:0000256" key="4">
    <source>
        <dbReference type="SAM" id="Phobius"/>
    </source>
</evidence>
<sequence>MFWRNRQKKIPTKQERAATIKDLFHDLEVSNDFTTFEHKKETMSCWISFFKTLVDVEYVHRDVLPFIYEGKIQNLKDIKANLPVEDIILTRDAHTVQEKVMQGYIVVQMKKYDSECLVFSAIAIQGRQIDKPEIETSIIGPKEAFVESIDANLNLVRKRVPIPKFHVKEIQIGKISKTRVNMLYIEGIANKENVNTVLQRLNEIEYDHMIDAAVLSQMMGDNQHSPFPQFIDTERPDRVAGTLYEGKIVILVDGSPHALTCPTTIVEFFSAFDDYFLVWHFASAFRLLRLFAVAFSVLSSPMYVAVLTYHYQLIPKDLLQTLISSRSMIPFPPFLEALILELLIELLREAGARLPTKIGQTIGIVGGIVIGTASVQAGLTSNVLLIMVAAAALASFTTPNYLMGTTIRLIRFPFLIAAQLWGIIGIALCFGFFVAHLLKLTSLGRPYIEPIYPLRMTDLKDAFIRLPYGKQSTRPMFLRPQDPGRFNYDRAREKNDIDE</sequence>
<dbReference type="InterPro" id="IPR004995">
    <property type="entry name" value="Spore_Ger"/>
</dbReference>
<gene>
    <name evidence="5" type="ORF">EV207_11957</name>
</gene>